<keyword evidence="1" id="KW-0472">Membrane</keyword>
<dbReference type="PROSITE" id="PS00109">
    <property type="entry name" value="PROTEIN_KINASE_TYR"/>
    <property type="match status" value="1"/>
</dbReference>
<accession>A0ABD2I3K3</accession>
<dbReference type="EMBL" id="JBICBT010001356">
    <property type="protein sequence ID" value="KAL3071775.1"/>
    <property type="molecule type" value="Genomic_DNA"/>
</dbReference>
<dbReference type="InterPro" id="IPR008266">
    <property type="entry name" value="Tyr_kinase_AS"/>
</dbReference>
<dbReference type="InterPro" id="IPR020635">
    <property type="entry name" value="Tyr_kinase_cat_dom"/>
</dbReference>
<keyword evidence="1" id="KW-1133">Transmembrane helix</keyword>
<dbReference type="Proteomes" id="UP001620626">
    <property type="component" value="Unassembled WGS sequence"/>
</dbReference>
<reference evidence="3 4" key="1">
    <citation type="submission" date="2024-10" db="EMBL/GenBank/DDBJ databases">
        <authorList>
            <person name="Kim D."/>
        </authorList>
    </citation>
    <scope>NUCLEOTIDE SEQUENCE [LARGE SCALE GENOMIC DNA]</scope>
    <source>
        <strain evidence="3">BH-2024</strain>
    </source>
</reference>
<feature type="transmembrane region" description="Helical" evidence="1">
    <location>
        <begin position="145"/>
        <end position="175"/>
    </location>
</feature>
<feature type="domain" description="Protein kinase" evidence="2">
    <location>
        <begin position="208"/>
        <end position="517"/>
    </location>
</feature>
<dbReference type="PRINTS" id="PR00109">
    <property type="entry name" value="TYRKINASE"/>
</dbReference>
<dbReference type="SMART" id="SM00219">
    <property type="entry name" value="TyrKc"/>
    <property type="match status" value="1"/>
</dbReference>
<comment type="caution">
    <text evidence="3">The sequence shown here is derived from an EMBL/GenBank/DDBJ whole genome shotgun (WGS) entry which is preliminary data.</text>
</comment>
<dbReference type="InterPro" id="IPR001245">
    <property type="entry name" value="Ser-Thr/Tyr_kinase_cat_dom"/>
</dbReference>
<dbReference type="CDD" id="cd00192">
    <property type="entry name" value="PTKc"/>
    <property type="match status" value="1"/>
</dbReference>
<dbReference type="PANTHER" id="PTHR24416:SF611">
    <property type="entry name" value="TYROSINE-PROTEIN KINASE TRANSMEMBRANE RECEPTOR ROR"/>
    <property type="match status" value="1"/>
</dbReference>
<evidence type="ECO:0000313" key="3">
    <source>
        <dbReference type="EMBL" id="KAL3071775.1"/>
    </source>
</evidence>
<organism evidence="3 4">
    <name type="scientific">Heterodera trifolii</name>
    <dbReference type="NCBI Taxonomy" id="157864"/>
    <lineage>
        <taxon>Eukaryota</taxon>
        <taxon>Metazoa</taxon>
        <taxon>Ecdysozoa</taxon>
        <taxon>Nematoda</taxon>
        <taxon>Chromadorea</taxon>
        <taxon>Rhabditida</taxon>
        <taxon>Tylenchina</taxon>
        <taxon>Tylenchomorpha</taxon>
        <taxon>Tylenchoidea</taxon>
        <taxon>Heteroderidae</taxon>
        <taxon>Heteroderinae</taxon>
        <taxon>Heterodera</taxon>
    </lineage>
</organism>
<keyword evidence="1" id="KW-0812">Transmembrane</keyword>
<evidence type="ECO:0000259" key="2">
    <source>
        <dbReference type="PROSITE" id="PS50011"/>
    </source>
</evidence>
<dbReference type="SUPFAM" id="SSF56112">
    <property type="entry name" value="Protein kinase-like (PK-like)"/>
    <property type="match status" value="1"/>
</dbReference>
<evidence type="ECO:0000313" key="4">
    <source>
        <dbReference type="Proteomes" id="UP001620626"/>
    </source>
</evidence>
<dbReference type="PANTHER" id="PTHR24416">
    <property type="entry name" value="TYROSINE-PROTEIN KINASE RECEPTOR"/>
    <property type="match status" value="1"/>
</dbReference>
<name>A0ABD2I3K3_9BILA</name>
<evidence type="ECO:0000256" key="1">
    <source>
        <dbReference type="SAM" id="Phobius"/>
    </source>
</evidence>
<proteinExistence type="predicted"/>
<protein>
    <recommendedName>
        <fullName evidence="2">Protein kinase domain-containing protein</fullName>
    </recommendedName>
</protein>
<dbReference type="InterPro" id="IPR000719">
    <property type="entry name" value="Prot_kinase_dom"/>
</dbReference>
<keyword evidence="4" id="KW-1185">Reference proteome</keyword>
<dbReference type="Pfam" id="PF07714">
    <property type="entry name" value="PK_Tyr_Ser-Thr"/>
    <property type="match status" value="2"/>
</dbReference>
<dbReference type="InterPro" id="IPR011009">
    <property type="entry name" value="Kinase-like_dom_sf"/>
</dbReference>
<dbReference type="AlphaFoldDB" id="A0ABD2I3K3"/>
<dbReference type="Gene3D" id="1.10.510.10">
    <property type="entry name" value="Transferase(Phosphotransferase) domain 1"/>
    <property type="match status" value="2"/>
</dbReference>
<sequence>MPQVIVYMAFAADQFEGSNNCYGDINSKFNSCYPDINQILGYIGEACGYPKYNSESVGIRAVIPDNDGKIGIAWSLPDSAVRREVIKRNCDVGKRQWQVIIALLQKKSIATNFIKALHYPYNSSDSNCILPKIDSINDGLQSSAIFIAILATALALNVLLVIVICVVSALLYTFVKRIRHRGSFGFYFKAAWLFVPKLSENELNNTLIDVEHLIYSGPNSRVYFARYRFSATAHRSAVVKVPSKDAFRVQAIIAETRINAQLRHPRVVEYVGFYRDAFDDIRIVSEFMAGGDLHTFLVDKRNTINVGHIFNFIGQIAEGMEYLIQRRIIHRDLAARNCMLNEEGTSIKIADFGLSRHFNTDANYASSSPVSLPFRWMPLECFDENGEILHQCKFNEKTDVWSFGVVVWECFARGAQPYGSAEFQRVIADLKKHFAKGVPISATNHSAADHPPNYDHYHHNHYLSVVDHCAIREGYRLRKPEKCPQILYDQLMLKCWADKQEMRPTFGTIRQTLDEIFTAIIGIYPDTLIQTVE</sequence>
<gene>
    <name evidence="3" type="ORF">niasHT_038843</name>
</gene>
<dbReference type="InterPro" id="IPR050122">
    <property type="entry name" value="RTK"/>
</dbReference>
<dbReference type="PROSITE" id="PS50011">
    <property type="entry name" value="PROTEIN_KINASE_DOM"/>
    <property type="match status" value="1"/>
</dbReference>